<dbReference type="PANTHER" id="PTHR48424:SF3">
    <property type="entry name" value="DYNEIN LIGHT CHAIN-RELATED"/>
    <property type="match status" value="1"/>
</dbReference>
<dbReference type="GeneTree" id="ENSGT00960000188608"/>
<organism evidence="2 3">
    <name type="scientific">Hippocampus comes</name>
    <name type="common">Tiger tail seahorse</name>
    <dbReference type="NCBI Taxonomy" id="109280"/>
    <lineage>
        <taxon>Eukaryota</taxon>
        <taxon>Metazoa</taxon>
        <taxon>Chordata</taxon>
        <taxon>Craniata</taxon>
        <taxon>Vertebrata</taxon>
        <taxon>Euteleostomi</taxon>
        <taxon>Actinopterygii</taxon>
        <taxon>Neopterygii</taxon>
        <taxon>Teleostei</taxon>
        <taxon>Neoteleostei</taxon>
        <taxon>Acanthomorphata</taxon>
        <taxon>Syngnathiaria</taxon>
        <taxon>Syngnathiformes</taxon>
        <taxon>Syngnathoidei</taxon>
        <taxon>Syngnathidae</taxon>
        <taxon>Hippocampus</taxon>
    </lineage>
</organism>
<dbReference type="STRING" id="109280.ENSHCOP00000027241"/>
<evidence type="ECO:0000256" key="1">
    <source>
        <dbReference type="SAM" id="MobiDB-lite"/>
    </source>
</evidence>
<dbReference type="Proteomes" id="UP000264820">
    <property type="component" value="Unplaced"/>
</dbReference>
<evidence type="ECO:0000313" key="2">
    <source>
        <dbReference type="Ensembl" id="ENSHCOP00000027241.1"/>
    </source>
</evidence>
<reference evidence="2" key="1">
    <citation type="submission" date="2025-08" db="UniProtKB">
        <authorList>
            <consortium name="Ensembl"/>
        </authorList>
    </citation>
    <scope>IDENTIFICATION</scope>
</reference>
<feature type="compositionally biased region" description="Acidic residues" evidence="1">
    <location>
        <begin position="81"/>
        <end position="95"/>
    </location>
</feature>
<accession>A0A3Q2Z5Y1</accession>
<evidence type="ECO:0000313" key="3">
    <source>
        <dbReference type="Proteomes" id="UP000264820"/>
    </source>
</evidence>
<reference evidence="2" key="2">
    <citation type="submission" date="2025-09" db="UniProtKB">
        <authorList>
            <consortium name="Ensembl"/>
        </authorList>
    </citation>
    <scope>IDENTIFICATION</scope>
</reference>
<name>A0A3Q2Z5Y1_HIPCM</name>
<dbReference type="Ensembl" id="ENSHCOT00000023195.1">
    <property type="protein sequence ID" value="ENSHCOP00000027241.1"/>
    <property type="gene ID" value="ENSHCOG00000018898.1"/>
</dbReference>
<dbReference type="OMA" id="VIRHICI"/>
<protein>
    <submittedName>
        <fullName evidence="2">Uncharacterized protein</fullName>
    </submittedName>
</protein>
<dbReference type="PANTHER" id="PTHR48424">
    <property type="entry name" value="DYNEIN LIGHT CHAIN-RELATED"/>
    <property type="match status" value="1"/>
</dbReference>
<dbReference type="AlphaFoldDB" id="A0A3Q2Z5Y1"/>
<keyword evidence="3" id="KW-1185">Reference proteome</keyword>
<feature type="region of interest" description="Disordered" evidence="1">
    <location>
        <begin position="81"/>
        <end position="101"/>
    </location>
</feature>
<sequence length="101" mass="11010">VDEMFGLVCHVAAEVSTHDAVPSGVILLVKFLTKHQKTNISCNVLLDVVLLHGLRGAVHGVLLHVLRHVCVLDDGLPVSHDDDEVEEEDVGAWEEEGVRTL</sequence>
<proteinExistence type="predicted"/>